<sequence>MNFPSSLLTDEDDPEADDEIAEVSDDEGELEAAADDSMLVQQKTLQQHKMRETLGYVSTKRMSLLRSSSSSSSKVLFVQLSSCIAESKASSDFLQLSFDEGLAEERLVPRLEASIIEEVEELSLFLTALPKILYKKITYRSVLLDGPSRIASVGTVLGGYLCSISMASRSTLGSSCIKLYWYKAAVDIFLLDLLRGFMLNPGIEAKTSRIVDACVIAVGSCAAEDTVLVVVFATTAEAAAIAALACCCCIRRLLLPLLDGLQLLAELLAWPIVVLAVSLILLAAIVMVVDFLSGRALLCESSVELRPPEEVSNAKGSFSSSSSNRLIWVVVVPSIFEFISVRLKLPLTTKLWSLGGSPYTFELNLVFKSAFQPYEKISLFTSDNNNRTQLYF</sequence>
<keyword evidence="2" id="KW-0812">Transmembrane</keyword>
<evidence type="ECO:0000313" key="3">
    <source>
        <dbReference type="EnsemblMetazoa" id="GPAI001200-PA"/>
    </source>
</evidence>
<reference evidence="4" key="1">
    <citation type="submission" date="2014-03" db="EMBL/GenBank/DDBJ databases">
        <authorList>
            <person name="Aksoy S."/>
            <person name="Warren W."/>
            <person name="Wilson R.K."/>
        </authorList>
    </citation>
    <scope>NUCLEOTIDE SEQUENCE [LARGE SCALE GENOMIC DNA]</scope>
    <source>
        <strain evidence="4">IAEA</strain>
    </source>
</reference>
<evidence type="ECO:0000256" key="2">
    <source>
        <dbReference type="SAM" id="Phobius"/>
    </source>
</evidence>
<protein>
    <submittedName>
        <fullName evidence="3">Uncharacterized protein</fullName>
    </submittedName>
</protein>
<organism evidence="3 4">
    <name type="scientific">Glossina pallidipes</name>
    <name type="common">Tsetse fly</name>
    <dbReference type="NCBI Taxonomy" id="7398"/>
    <lineage>
        <taxon>Eukaryota</taxon>
        <taxon>Metazoa</taxon>
        <taxon>Ecdysozoa</taxon>
        <taxon>Arthropoda</taxon>
        <taxon>Hexapoda</taxon>
        <taxon>Insecta</taxon>
        <taxon>Pterygota</taxon>
        <taxon>Neoptera</taxon>
        <taxon>Endopterygota</taxon>
        <taxon>Diptera</taxon>
        <taxon>Brachycera</taxon>
        <taxon>Muscomorpha</taxon>
        <taxon>Hippoboscoidea</taxon>
        <taxon>Glossinidae</taxon>
        <taxon>Glossina</taxon>
    </lineage>
</organism>
<dbReference type="Proteomes" id="UP000092445">
    <property type="component" value="Unassembled WGS sequence"/>
</dbReference>
<reference evidence="3" key="2">
    <citation type="submission" date="2020-05" db="UniProtKB">
        <authorList>
            <consortium name="EnsemblMetazoa"/>
        </authorList>
    </citation>
    <scope>IDENTIFICATION</scope>
    <source>
        <strain evidence="3">IAEA</strain>
    </source>
</reference>
<feature type="transmembrane region" description="Helical" evidence="2">
    <location>
        <begin position="267"/>
        <end position="288"/>
    </location>
</feature>
<name>A0A1A9Z1X5_GLOPL</name>
<feature type="region of interest" description="Disordered" evidence="1">
    <location>
        <begin position="1"/>
        <end position="36"/>
    </location>
</feature>
<keyword evidence="4" id="KW-1185">Reference proteome</keyword>
<keyword evidence="2" id="KW-0472">Membrane</keyword>
<feature type="compositionally biased region" description="Acidic residues" evidence="1">
    <location>
        <begin position="9"/>
        <end position="34"/>
    </location>
</feature>
<dbReference type="AlphaFoldDB" id="A0A1A9Z1X5"/>
<keyword evidence="2" id="KW-1133">Transmembrane helix</keyword>
<evidence type="ECO:0000256" key="1">
    <source>
        <dbReference type="SAM" id="MobiDB-lite"/>
    </source>
</evidence>
<dbReference type="VEuPathDB" id="VectorBase:GPAI001200"/>
<accession>A0A1A9Z1X5</accession>
<evidence type="ECO:0000313" key="4">
    <source>
        <dbReference type="Proteomes" id="UP000092445"/>
    </source>
</evidence>
<dbReference type="EnsemblMetazoa" id="GPAI001200-RA">
    <property type="protein sequence ID" value="GPAI001200-PA"/>
    <property type="gene ID" value="GPAI001200"/>
</dbReference>
<proteinExistence type="predicted"/>